<evidence type="ECO:0000313" key="1">
    <source>
        <dbReference type="EMBL" id="MBW0540769.1"/>
    </source>
</evidence>
<accession>A0A9Q3FL01</accession>
<protein>
    <submittedName>
        <fullName evidence="1">Uncharacterized protein</fullName>
    </submittedName>
</protein>
<comment type="caution">
    <text evidence="1">The sequence shown here is derived from an EMBL/GenBank/DDBJ whole genome shotgun (WGS) entry which is preliminary data.</text>
</comment>
<sequence>MIRNCSGLEQGNTLADLKNAGYSIHSEHEVTRGFNGYLFNTGDASIQQKAGAIKVRNQRDHGLFVAITTVPTDSASASEIEPWLLGMAQINGHEPGFVPPKTDYATVSSFHKNAKHWLYVLQPNSDERESLPRETD</sequence>
<reference evidence="1" key="1">
    <citation type="submission" date="2021-03" db="EMBL/GenBank/DDBJ databases">
        <title>Draft genome sequence of rust myrtle Austropuccinia psidii MF-1, a brazilian biotype.</title>
        <authorList>
            <person name="Quecine M.C."/>
            <person name="Pachon D.M.R."/>
            <person name="Bonatelli M.L."/>
            <person name="Correr F.H."/>
            <person name="Franceschini L.M."/>
            <person name="Leite T.F."/>
            <person name="Margarido G.R.A."/>
            <person name="Almeida C.A."/>
            <person name="Ferrarezi J.A."/>
            <person name="Labate C.A."/>
        </authorList>
    </citation>
    <scope>NUCLEOTIDE SEQUENCE</scope>
    <source>
        <strain evidence="1">MF-1</strain>
    </source>
</reference>
<proteinExistence type="predicted"/>
<dbReference type="EMBL" id="AVOT02045420">
    <property type="protein sequence ID" value="MBW0540769.1"/>
    <property type="molecule type" value="Genomic_DNA"/>
</dbReference>
<organism evidence="1 2">
    <name type="scientific">Austropuccinia psidii MF-1</name>
    <dbReference type="NCBI Taxonomy" id="1389203"/>
    <lineage>
        <taxon>Eukaryota</taxon>
        <taxon>Fungi</taxon>
        <taxon>Dikarya</taxon>
        <taxon>Basidiomycota</taxon>
        <taxon>Pucciniomycotina</taxon>
        <taxon>Pucciniomycetes</taxon>
        <taxon>Pucciniales</taxon>
        <taxon>Sphaerophragmiaceae</taxon>
        <taxon>Austropuccinia</taxon>
    </lineage>
</organism>
<name>A0A9Q3FL01_9BASI</name>
<gene>
    <name evidence="1" type="ORF">O181_080484</name>
</gene>
<dbReference type="AlphaFoldDB" id="A0A9Q3FL01"/>
<keyword evidence="2" id="KW-1185">Reference proteome</keyword>
<evidence type="ECO:0000313" key="2">
    <source>
        <dbReference type="Proteomes" id="UP000765509"/>
    </source>
</evidence>
<dbReference type="Proteomes" id="UP000765509">
    <property type="component" value="Unassembled WGS sequence"/>
</dbReference>